<evidence type="ECO:0000256" key="8">
    <source>
        <dbReference type="RuleBase" id="RU361215"/>
    </source>
</evidence>
<evidence type="ECO:0000256" key="7">
    <source>
        <dbReference type="PROSITE-ProRule" id="PRU01393"/>
    </source>
</evidence>
<keyword evidence="5 7" id="KW-0378">Hydrolase</keyword>
<dbReference type="InterPro" id="IPR036959">
    <property type="entry name" value="Peptidase_C12_UCH_sf"/>
</dbReference>
<feature type="site" description="Transition state stabilizer" evidence="7">
    <location>
        <position position="95"/>
    </location>
</feature>
<dbReference type="PANTHER" id="PTHR10589:SF17">
    <property type="entry name" value="UBIQUITIN CARBOXYL-TERMINAL HYDROLASE"/>
    <property type="match status" value="1"/>
</dbReference>
<dbReference type="AlphaFoldDB" id="A0AAW1P7F3"/>
<reference evidence="10 11" key="1">
    <citation type="journal article" date="2024" name="Nat. Commun.">
        <title>Phylogenomics reveals the evolutionary origins of lichenization in chlorophyte algae.</title>
        <authorList>
            <person name="Puginier C."/>
            <person name="Libourel C."/>
            <person name="Otte J."/>
            <person name="Skaloud P."/>
            <person name="Haon M."/>
            <person name="Grisel S."/>
            <person name="Petersen M."/>
            <person name="Berrin J.G."/>
            <person name="Delaux P.M."/>
            <person name="Dal Grande F."/>
            <person name="Keller J."/>
        </authorList>
    </citation>
    <scope>NUCLEOTIDE SEQUENCE [LARGE SCALE GENOMIC DNA]</scope>
    <source>
        <strain evidence="10 11">SAG 2043</strain>
    </source>
</reference>
<comment type="caution">
    <text evidence="10">The sequence shown here is derived from an EMBL/GenBank/DDBJ whole genome shotgun (WGS) entry which is preliminary data.</text>
</comment>
<feature type="site" description="Important for enzyme activity" evidence="7">
    <location>
        <position position="194"/>
    </location>
</feature>
<evidence type="ECO:0000256" key="1">
    <source>
        <dbReference type="ARBA" id="ARBA00000707"/>
    </source>
</evidence>
<keyword evidence="6 7" id="KW-0788">Thiol protease</keyword>
<keyword evidence="4 7" id="KW-0833">Ubl conjugation pathway</keyword>
<name>A0AAW1P7F3_9CHLO</name>
<feature type="active site" description="Proton donor" evidence="7">
    <location>
        <position position="179"/>
    </location>
</feature>
<dbReference type="GO" id="GO:0006511">
    <property type="term" value="P:ubiquitin-dependent protein catabolic process"/>
    <property type="evidence" value="ECO:0007669"/>
    <property type="project" value="UniProtKB-UniRule"/>
</dbReference>
<evidence type="ECO:0000313" key="10">
    <source>
        <dbReference type="EMBL" id="KAK9805650.1"/>
    </source>
</evidence>
<comment type="catalytic activity">
    <reaction evidence="1 7 8">
        <text>Thiol-dependent hydrolysis of ester, thioester, amide, peptide and isopeptide bonds formed by the C-terminal Gly of ubiquitin (a 76-residue protein attached to proteins as an intracellular targeting signal).</text>
        <dbReference type="EC" id="3.4.19.12"/>
    </reaction>
</comment>
<dbReference type="InterPro" id="IPR001578">
    <property type="entry name" value="Peptidase_C12_UCH"/>
</dbReference>
<organism evidence="10 11">
    <name type="scientific">[Myrmecia] bisecta</name>
    <dbReference type="NCBI Taxonomy" id="41462"/>
    <lineage>
        <taxon>Eukaryota</taxon>
        <taxon>Viridiplantae</taxon>
        <taxon>Chlorophyta</taxon>
        <taxon>core chlorophytes</taxon>
        <taxon>Trebouxiophyceae</taxon>
        <taxon>Trebouxiales</taxon>
        <taxon>Trebouxiaceae</taxon>
        <taxon>Myrmecia</taxon>
    </lineage>
</organism>
<evidence type="ECO:0000259" key="9">
    <source>
        <dbReference type="PROSITE" id="PS52048"/>
    </source>
</evidence>
<feature type="domain" description="UCH catalytic" evidence="9">
    <location>
        <begin position="10"/>
        <end position="238"/>
    </location>
</feature>
<evidence type="ECO:0000256" key="4">
    <source>
        <dbReference type="ARBA" id="ARBA00022786"/>
    </source>
</evidence>
<dbReference type="GO" id="GO:0004843">
    <property type="term" value="F:cysteine-type deubiquitinase activity"/>
    <property type="evidence" value="ECO:0007669"/>
    <property type="project" value="UniProtKB-UniRule"/>
</dbReference>
<dbReference type="EMBL" id="JALJOR010000015">
    <property type="protein sequence ID" value="KAK9805650.1"/>
    <property type="molecule type" value="Genomic_DNA"/>
</dbReference>
<comment type="similarity">
    <text evidence="2 7 8">Belongs to the peptidase C12 family.</text>
</comment>
<feature type="active site" description="Nucleophile" evidence="7">
    <location>
        <position position="101"/>
    </location>
</feature>
<dbReference type="Gene3D" id="3.40.532.10">
    <property type="entry name" value="Peptidase C12, ubiquitin carboxyl-terminal hydrolase"/>
    <property type="match status" value="1"/>
</dbReference>
<evidence type="ECO:0000256" key="6">
    <source>
        <dbReference type="ARBA" id="ARBA00022807"/>
    </source>
</evidence>
<dbReference type="CDD" id="cd09616">
    <property type="entry name" value="Peptidase_C12_UCH_L1_L3"/>
    <property type="match status" value="1"/>
</dbReference>
<dbReference type="Pfam" id="PF01088">
    <property type="entry name" value="Peptidase_C12"/>
    <property type="match status" value="1"/>
</dbReference>
<protein>
    <recommendedName>
        <fullName evidence="8">Ubiquitin carboxyl-terminal hydrolase</fullName>
        <ecNumber evidence="8">3.4.19.12</ecNumber>
    </recommendedName>
</protein>
<dbReference type="PANTHER" id="PTHR10589">
    <property type="entry name" value="UBIQUITIN CARBOXYL-TERMINAL HYDROLASE"/>
    <property type="match status" value="1"/>
</dbReference>
<dbReference type="EC" id="3.4.19.12" evidence="8"/>
<evidence type="ECO:0000256" key="5">
    <source>
        <dbReference type="ARBA" id="ARBA00022801"/>
    </source>
</evidence>
<dbReference type="FunFam" id="3.40.532.10:FF:000006">
    <property type="entry name" value="Ubiquitin carboxyl-terminal hydrolase"/>
    <property type="match status" value="1"/>
</dbReference>
<dbReference type="Proteomes" id="UP001489004">
    <property type="component" value="Unassembled WGS sequence"/>
</dbReference>
<keyword evidence="11" id="KW-1185">Reference proteome</keyword>
<dbReference type="PROSITE" id="PS52048">
    <property type="entry name" value="UCH_DOMAIN"/>
    <property type="match status" value="1"/>
</dbReference>
<gene>
    <name evidence="10" type="ORF">WJX72_010011</name>
</gene>
<keyword evidence="3 7" id="KW-0645">Protease</keyword>
<dbReference type="InterPro" id="IPR038765">
    <property type="entry name" value="Papain-like_cys_pep_sf"/>
</dbReference>
<evidence type="ECO:0000256" key="3">
    <source>
        <dbReference type="ARBA" id="ARBA00022670"/>
    </source>
</evidence>
<dbReference type="GO" id="GO:0005737">
    <property type="term" value="C:cytoplasm"/>
    <property type="evidence" value="ECO:0007669"/>
    <property type="project" value="TreeGrafter"/>
</dbReference>
<evidence type="ECO:0000256" key="2">
    <source>
        <dbReference type="ARBA" id="ARBA00009326"/>
    </source>
</evidence>
<dbReference type="GO" id="GO:0016579">
    <property type="term" value="P:protein deubiquitination"/>
    <property type="evidence" value="ECO:0007669"/>
    <property type="project" value="TreeGrafter"/>
</dbReference>
<evidence type="ECO:0000313" key="11">
    <source>
        <dbReference type="Proteomes" id="UP001489004"/>
    </source>
</evidence>
<sequence length="242" mass="26116">MAVSPSGTKKWLPLESNPDVLNEFAAKLGFDTSQYAFCDVYGLDEELLALVPQPVLAVLLLFPITSKSEAAKQAEEARIQAEGQAVSSNVYFMKQTISNACGTIGVLHAIGNNQDKCTLAPGAFLERFFSDTASMTPEARGRYLEDPPVDAPDIDKAHKAAAQEGDTTPPALDEVVDLHFVALVHQSGCLFELDGRKAFPINHGPSTPDTLFKDAIAVVRKFMSTTDSVNFNLIALTTPQTE</sequence>
<proteinExistence type="inferred from homology"/>
<dbReference type="SUPFAM" id="SSF54001">
    <property type="entry name" value="Cysteine proteinases"/>
    <property type="match status" value="1"/>
</dbReference>
<dbReference type="PRINTS" id="PR00707">
    <property type="entry name" value="UBCTHYDRLASE"/>
</dbReference>
<accession>A0AAW1P7F3</accession>